<comment type="subcellular location">
    <subcellularLocation>
        <location evidence="1">Endomembrane system</location>
    </subcellularLocation>
</comment>
<dbReference type="CDD" id="cd13553">
    <property type="entry name" value="PBP2_NrtA_CpmA_like"/>
    <property type="match status" value="1"/>
</dbReference>
<keyword evidence="4" id="KW-0997">Cell inner membrane</keyword>
<dbReference type="InterPro" id="IPR044527">
    <property type="entry name" value="NrtA/CpmA_ABC-bd_dom"/>
</dbReference>
<dbReference type="EMBL" id="CP158568">
    <property type="protein sequence ID" value="XBY43335.1"/>
    <property type="molecule type" value="Genomic_DNA"/>
</dbReference>
<keyword evidence="3" id="KW-1003">Cell membrane</keyword>
<accession>A0AAU7X6D3</accession>
<evidence type="ECO:0000256" key="5">
    <source>
        <dbReference type="ARBA" id="ARBA00023136"/>
    </source>
</evidence>
<proteinExistence type="predicted"/>
<dbReference type="AlphaFoldDB" id="A0AAU7X6D3"/>
<protein>
    <submittedName>
        <fullName evidence="6">CmpA/NrtA family ABC transporter substrate-binding protein</fullName>
    </submittedName>
</protein>
<dbReference type="Gene3D" id="3.40.190.10">
    <property type="entry name" value="Periplasmic binding protein-like II"/>
    <property type="match status" value="2"/>
</dbReference>
<evidence type="ECO:0000256" key="1">
    <source>
        <dbReference type="ARBA" id="ARBA00004308"/>
    </source>
</evidence>
<dbReference type="PANTHER" id="PTHR30024">
    <property type="entry name" value="ALIPHATIC SULFONATES-BINDING PROTEIN-RELATED"/>
    <property type="match status" value="1"/>
</dbReference>
<evidence type="ECO:0000256" key="4">
    <source>
        <dbReference type="ARBA" id="ARBA00022519"/>
    </source>
</evidence>
<evidence type="ECO:0000313" key="6">
    <source>
        <dbReference type="EMBL" id="XBY43335.1"/>
    </source>
</evidence>
<gene>
    <name evidence="6" type="ORF">ABS361_14695</name>
</gene>
<name>A0AAU7X6D3_9HYPH</name>
<evidence type="ECO:0000256" key="3">
    <source>
        <dbReference type="ARBA" id="ARBA00022475"/>
    </source>
</evidence>
<dbReference type="KEGG" id="mflg:ABS361_14695"/>
<sequence length="414" mass="44374">MFSEDTDPARDLLARTAATDGLPVLRIGFIPLADCAPIIAAHVKGFAAAEGLALDLVRETSWANIRDRVALGHFDAAHMLGPMPIAGRLGLGHWKTPMLAPFVLNEGGNAVTVGIGLHEEMLATGETVDVFEPASTARAIATVVARRATEGRPPLTVATVYPFSAHNYEMRYWLAAAGLDPDRDIRLVVVPPPLMVDALTSGNIEVFSVGAPWPSLAVEAGVGRIVATKQAVWPHSPEKVLGVREHFAQRSPEKLAALIRALARAAAWCADPDHMTELAAILARAEIIGVEAEIILRGITSRLVTRLGQPATPIPHYMDFAFDGSNRPRIADGMWFASQMVRWGQVADPDAAYEAARRAFDPAYFDAALGADAPPAPAERPPQLFDGPVLDLADPGTYVAGFAIRRSARPDETF</sequence>
<keyword evidence="2" id="KW-0813">Transport</keyword>
<dbReference type="RefSeq" id="WP_407048435.1">
    <property type="nucleotide sequence ID" value="NZ_CP158568.1"/>
</dbReference>
<dbReference type="SUPFAM" id="SSF53850">
    <property type="entry name" value="Periplasmic binding protein-like II"/>
    <property type="match status" value="1"/>
</dbReference>
<dbReference type="GO" id="GO:0012505">
    <property type="term" value="C:endomembrane system"/>
    <property type="evidence" value="ECO:0007669"/>
    <property type="project" value="UniProtKB-SubCell"/>
</dbReference>
<evidence type="ECO:0000256" key="2">
    <source>
        <dbReference type="ARBA" id="ARBA00022448"/>
    </source>
</evidence>
<dbReference type="PANTHER" id="PTHR30024:SF43">
    <property type="entry name" value="BLL4572 PROTEIN"/>
    <property type="match status" value="1"/>
</dbReference>
<dbReference type="Pfam" id="PF13379">
    <property type="entry name" value="NMT1_2"/>
    <property type="match status" value="1"/>
</dbReference>
<reference evidence="6" key="1">
    <citation type="submission" date="2024-06" db="EMBL/GenBank/DDBJ databases">
        <title>Methylostella associata gen. nov., sp. nov., a novel Ancalomicrobiaceae-affiliated facultatively methylotrophic bacteria that feed on methanotrophs of the genus Methylococcus.</title>
        <authorList>
            <person name="Saltykova V."/>
            <person name="Danilova O.V."/>
            <person name="Oshkin I.Y."/>
            <person name="Belova S.E."/>
            <person name="Pimenov N.V."/>
            <person name="Dedysh S.N."/>
        </authorList>
    </citation>
    <scope>NUCLEOTIDE SEQUENCE</scope>
    <source>
        <strain evidence="6">S20</strain>
    </source>
</reference>
<keyword evidence="5" id="KW-0472">Membrane</keyword>
<organism evidence="6">
    <name type="scientific">Methyloraptor flagellatus</name>
    <dbReference type="NCBI Taxonomy" id="3162530"/>
    <lineage>
        <taxon>Bacteria</taxon>
        <taxon>Pseudomonadati</taxon>
        <taxon>Pseudomonadota</taxon>
        <taxon>Alphaproteobacteria</taxon>
        <taxon>Hyphomicrobiales</taxon>
        <taxon>Ancalomicrobiaceae</taxon>
        <taxon>Methyloraptor</taxon>
    </lineage>
</organism>